<evidence type="ECO:0000256" key="1">
    <source>
        <dbReference type="SAM" id="Phobius"/>
    </source>
</evidence>
<dbReference type="EMBL" id="CP059851">
    <property type="protein sequence ID" value="QMW23615.1"/>
    <property type="molecule type" value="Genomic_DNA"/>
</dbReference>
<evidence type="ECO:0000313" key="3">
    <source>
        <dbReference type="Proteomes" id="UP000515292"/>
    </source>
</evidence>
<dbReference type="Proteomes" id="UP000515292">
    <property type="component" value="Chromosome"/>
</dbReference>
<dbReference type="RefSeq" id="WP_182297438.1">
    <property type="nucleotide sequence ID" value="NZ_CP059851.1"/>
</dbReference>
<feature type="transmembrane region" description="Helical" evidence="1">
    <location>
        <begin position="6"/>
        <end position="30"/>
    </location>
</feature>
<keyword evidence="1" id="KW-1133">Transmembrane helix</keyword>
<keyword evidence="1" id="KW-0472">Membrane</keyword>
<accession>A0A7G5IJS3</accession>
<dbReference type="AlphaFoldDB" id="A0A7G5IJS3"/>
<organism evidence="2 3">
    <name type="scientific">Sandaracinobacteroides saxicola</name>
    <dbReference type="NCBI Taxonomy" id="2759707"/>
    <lineage>
        <taxon>Bacteria</taxon>
        <taxon>Pseudomonadati</taxon>
        <taxon>Pseudomonadota</taxon>
        <taxon>Alphaproteobacteria</taxon>
        <taxon>Sphingomonadales</taxon>
        <taxon>Sphingosinicellaceae</taxon>
        <taxon>Sandaracinobacteroides</taxon>
    </lineage>
</organism>
<name>A0A7G5IJS3_9SPHN</name>
<dbReference type="KEGG" id="sand:H3309_03735"/>
<evidence type="ECO:0000313" key="2">
    <source>
        <dbReference type="EMBL" id="QMW23615.1"/>
    </source>
</evidence>
<gene>
    <name evidence="2" type="ORF">H3309_03735</name>
</gene>
<sequence length="57" mass="6420">MTSNEMVPSLMFMTLIAVLLLAVGALAWFWRKRANRNPVAREEAAEQAHRDPNIPNA</sequence>
<keyword evidence="3" id="KW-1185">Reference proteome</keyword>
<keyword evidence="1" id="KW-0812">Transmembrane</keyword>
<protein>
    <submittedName>
        <fullName evidence="2">Uncharacterized protein</fullName>
    </submittedName>
</protein>
<reference evidence="2 3" key="1">
    <citation type="submission" date="2020-07" db="EMBL/GenBank/DDBJ databases">
        <title>Complete genome sequence for Sandaracinobacter sp. M6.</title>
        <authorList>
            <person name="Tang Y."/>
            <person name="Liu Q."/>
            <person name="Guo Z."/>
            <person name="Lei P."/>
            <person name="Huang B."/>
        </authorList>
    </citation>
    <scope>NUCLEOTIDE SEQUENCE [LARGE SCALE GENOMIC DNA]</scope>
    <source>
        <strain evidence="2 3">M6</strain>
    </source>
</reference>
<proteinExistence type="predicted"/>